<dbReference type="RefSeq" id="WP_143262526.1">
    <property type="nucleotide sequence ID" value="NZ_CAJPCV010000015.1"/>
</dbReference>
<dbReference type="EMBL" id="JYMX02000016">
    <property type="protein sequence ID" value="MCW3713737.1"/>
    <property type="molecule type" value="Genomic_DNA"/>
</dbReference>
<organism evidence="1 2">
    <name type="scientific">Burkholderia cenocepacia</name>
    <dbReference type="NCBI Taxonomy" id="95486"/>
    <lineage>
        <taxon>Bacteria</taxon>
        <taxon>Pseudomonadati</taxon>
        <taxon>Pseudomonadota</taxon>
        <taxon>Betaproteobacteria</taxon>
        <taxon>Burkholderiales</taxon>
        <taxon>Burkholderiaceae</taxon>
        <taxon>Burkholderia</taxon>
        <taxon>Burkholderia cepacia complex</taxon>
    </lineage>
</organism>
<comment type="caution">
    <text evidence="1">The sequence shown here is derived from an EMBL/GenBank/DDBJ whole genome shotgun (WGS) entry which is preliminary data.</text>
</comment>
<accession>A0ABD4UGV5</accession>
<evidence type="ECO:0000313" key="1">
    <source>
        <dbReference type="EMBL" id="MCW3713737.1"/>
    </source>
</evidence>
<reference evidence="1 2" key="1">
    <citation type="journal article" date="2017" name="Front. Microbiol.">
        <title>Genomics reveals a unique clone of Burkholderia cenocepacia harbouring an actively excising novel genomic island.</title>
        <authorList>
            <person name="Patil P."/>
            <person name="Mali S."/>
            <person name="Midha S."/>
            <person name="Gautam V."/>
            <person name="Dash L."/>
            <person name="Kumar S."/>
            <person name="Shastri J."/>
            <person name="Singhal L."/>
            <person name="Patil P.B."/>
        </authorList>
    </citation>
    <scope>NUCLEOTIDE SEQUENCE [LARGE SCALE GENOMIC DNA]</scope>
    <source>
        <strain evidence="1 2">BC-19</strain>
    </source>
</reference>
<dbReference type="AlphaFoldDB" id="A0ABD4UGV5"/>
<name>A0ABD4UGV5_9BURK</name>
<protein>
    <submittedName>
        <fullName evidence="1">Uncharacterized protein</fullName>
    </submittedName>
</protein>
<proteinExistence type="predicted"/>
<evidence type="ECO:0000313" key="2">
    <source>
        <dbReference type="Proteomes" id="UP000191686"/>
    </source>
</evidence>
<reference evidence="1 2" key="2">
    <citation type="journal article" date="2017" name="Front. Microbiol.">
        <title>Genomics Reveals a Unique Clone of Burkholderia cenocepacia Harboring an Actively Excising Novel Genomic Island.</title>
        <authorList>
            <person name="Patil P.P."/>
            <person name="Mali S."/>
            <person name="Midha S."/>
            <person name="Gautam V."/>
            <person name="Dash L."/>
            <person name="Kumar S."/>
            <person name="Shastri J."/>
            <person name="Singhal L."/>
            <person name="Patil P.B."/>
        </authorList>
    </citation>
    <scope>NUCLEOTIDE SEQUENCE [LARGE SCALE GENOMIC DNA]</scope>
    <source>
        <strain evidence="1 2">BC-19</strain>
    </source>
</reference>
<dbReference type="Proteomes" id="UP000191686">
    <property type="component" value="Unassembled WGS sequence"/>
</dbReference>
<gene>
    <name evidence="1" type="ORF">UE95_020830</name>
</gene>
<sequence length="326" mass="36963">MTVQEPKVQRAAEPLYDKDLPKTPCITLDSVISLIARHGVEIPEGEAKQIEDFVARRISSLPMARFNRGLPLTPVMESLYRRWFAASRLHWELMEHAERSPKWRNWSVTGQPVRLDVEGRTRAMAMLERMIAYNQDRFNDFLSGRKSLSQQSVLDDSAAFDAADRKWLSCLGFETEEILGFFRAAPATNEVVDQPSESNPSMTDKSIPHVEVSVTPEMAAGDVGVAEVTRKSSRLKQRRNELDDPIDKAVASTGSYNTSTVWQALRELALNEERPFTGQTDHDGALLYSKDWYSTDKKAPARLTKDALNNRLNRRWDALKKSGPRQ</sequence>